<dbReference type="EMBL" id="QHKO01000015">
    <property type="protein sequence ID" value="RAL20094.1"/>
    <property type="molecule type" value="Genomic_DNA"/>
</dbReference>
<evidence type="ECO:0000256" key="5">
    <source>
        <dbReference type="SAM" id="SignalP"/>
    </source>
</evidence>
<dbReference type="GO" id="GO:0006508">
    <property type="term" value="P:proteolysis"/>
    <property type="evidence" value="ECO:0007669"/>
    <property type="project" value="UniProtKB-KW"/>
</dbReference>
<dbReference type="AlphaFoldDB" id="A0A328C6F7"/>
<keyword evidence="8" id="KW-1185">Reference proteome</keyword>
<keyword evidence="1" id="KW-0645">Protease</keyword>
<evidence type="ECO:0000256" key="1">
    <source>
        <dbReference type="ARBA" id="ARBA00022670"/>
    </source>
</evidence>
<dbReference type="GO" id="GO:0008270">
    <property type="term" value="F:zinc ion binding"/>
    <property type="evidence" value="ECO:0007669"/>
    <property type="project" value="InterPro"/>
</dbReference>
<dbReference type="Pfam" id="PF00413">
    <property type="entry name" value="Peptidase_M10"/>
    <property type="match status" value="1"/>
</dbReference>
<dbReference type="GO" id="GO:0031012">
    <property type="term" value="C:extracellular matrix"/>
    <property type="evidence" value="ECO:0007669"/>
    <property type="project" value="InterPro"/>
</dbReference>
<keyword evidence="4" id="KW-0862">Zinc</keyword>
<name>A0A328C6F7_9DELT</name>
<evidence type="ECO:0000256" key="4">
    <source>
        <dbReference type="ARBA" id="ARBA00022833"/>
    </source>
</evidence>
<dbReference type="Gene3D" id="3.40.390.10">
    <property type="entry name" value="Collagenase (Catalytic Domain)"/>
    <property type="match status" value="1"/>
</dbReference>
<dbReference type="GO" id="GO:0004222">
    <property type="term" value="F:metalloendopeptidase activity"/>
    <property type="evidence" value="ECO:0007669"/>
    <property type="project" value="InterPro"/>
</dbReference>
<sequence>MKRMPLGVVVATTFTLLITLSSHAWSYNLQSTPWPSHNSFTFMINTSSFTSRLNASSQNNSNLSLSQTQYENWTLYALAQWSAQSGTGWDHQYNGTTSLSPCAGSAHGDGHSVIGGGYGCEEPGCTTLAYTSPIISIFGNRTEADICILGLSTSSPSWTLAGTSLGTNELDLVSVLVHEFGHALGIDDSNVYSVMHPGNRFLRNLYGDDIKAVRAAFPGNAPVERDRRYRRYDHATNSWDNWQSIPGTSYWLEPSGAVGYSYIPNETLPHLDRLVVASNTKNGDAIHFTRATTDPTVAPTWTTTVVNHPTWHRPAVASSGYVTQQWVSAWTVAQNDYNDCGYIDILHSSSDALVSGTYSRLFHCTNISPELAYDHNSDRFILAYIEGATPSGIQNRIVLRTSNNGGASWTSPQTLSISSLDTPSIACDATSCTMSYMRASGSDPWLVSRKINVNPTTGYVSLGNYTQEFTRLQKRPTTISRGINEWMTTIHNPGTNQNRANGHGRIRYHNSSSNPVYFDGFLWDYATAGDVFHNASLAGGYEYLDSYLLYIH</sequence>
<feature type="chain" id="PRO_5016372121" description="Peptidase M10 metallopeptidase domain-containing protein" evidence="5">
    <location>
        <begin position="25"/>
        <end position="552"/>
    </location>
</feature>
<keyword evidence="3" id="KW-0378">Hydrolase</keyword>
<dbReference type="OrthoDB" id="574310at2"/>
<evidence type="ECO:0000256" key="2">
    <source>
        <dbReference type="ARBA" id="ARBA00022723"/>
    </source>
</evidence>
<feature type="domain" description="Peptidase M10 metallopeptidase" evidence="6">
    <location>
        <begin position="157"/>
        <end position="214"/>
    </location>
</feature>
<evidence type="ECO:0000259" key="6">
    <source>
        <dbReference type="Pfam" id="PF00413"/>
    </source>
</evidence>
<dbReference type="Proteomes" id="UP000249169">
    <property type="component" value="Unassembled WGS sequence"/>
</dbReference>
<evidence type="ECO:0000256" key="3">
    <source>
        <dbReference type="ARBA" id="ARBA00022801"/>
    </source>
</evidence>
<gene>
    <name evidence="7" type="ORF">DL240_18875</name>
</gene>
<evidence type="ECO:0000313" key="8">
    <source>
        <dbReference type="Proteomes" id="UP000249169"/>
    </source>
</evidence>
<keyword evidence="2" id="KW-0479">Metal-binding</keyword>
<evidence type="ECO:0000313" key="7">
    <source>
        <dbReference type="EMBL" id="RAL20094.1"/>
    </source>
</evidence>
<dbReference type="SUPFAM" id="SSF55486">
    <property type="entry name" value="Metalloproteases ('zincins'), catalytic domain"/>
    <property type="match status" value="1"/>
</dbReference>
<comment type="caution">
    <text evidence="7">The sequence shown here is derived from an EMBL/GenBank/DDBJ whole genome shotgun (WGS) entry which is preliminary data.</text>
</comment>
<accession>A0A328C6F7</accession>
<keyword evidence="5" id="KW-0732">Signal</keyword>
<dbReference type="InterPro" id="IPR001818">
    <property type="entry name" value="Pept_M10_metallopeptidase"/>
</dbReference>
<feature type="signal peptide" evidence="5">
    <location>
        <begin position="1"/>
        <end position="24"/>
    </location>
</feature>
<organism evidence="7 8">
    <name type="scientific">Lujinxingia litoralis</name>
    <dbReference type="NCBI Taxonomy" id="2211119"/>
    <lineage>
        <taxon>Bacteria</taxon>
        <taxon>Deltaproteobacteria</taxon>
        <taxon>Bradymonadales</taxon>
        <taxon>Lujinxingiaceae</taxon>
        <taxon>Lujinxingia</taxon>
    </lineage>
</organism>
<reference evidence="7 8" key="1">
    <citation type="submission" date="2018-05" db="EMBL/GenBank/DDBJ databases">
        <title>Lujinxingia marina gen. nov. sp. nov., a new facultative anaerobic member of the class Deltaproteobacteria, and proposal of Lujinxingaceae fam. nov.</title>
        <authorList>
            <person name="Li C.-M."/>
        </authorList>
    </citation>
    <scope>NUCLEOTIDE SEQUENCE [LARGE SCALE GENOMIC DNA]</scope>
    <source>
        <strain evidence="7 8">B210</strain>
    </source>
</reference>
<dbReference type="InterPro" id="IPR024079">
    <property type="entry name" value="MetalloPept_cat_dom_sf"/>
</dbReference>
<proteinExistence type="predicted"/>
<protein>
    <recommendedName>
        <fullName evidence="6">Peptidase M10 metallopeptidase domain-containing protein</fullName>
    </recommendedName>
</protein>